<organism evidence="8 9">
    <name type="scientific">Chanos chanos</name>
    <name type="common">Milkfish</name>
    <name type="synonym">Mugil chanos</name>
    <dbReference type="NCBI Taxonomy" id="29144"/>
    <lineage>
        <taxon>Eukaryota</taxon>
        <taxon>Metazoa</taxon>
        <taxon>Chordata</taxon>
        <taxon>Craniata</taxon>
        <taxon>Vertebrata</taxon>
        <taxon>Euteleostomi</taxon>
        <taxon>Actinopterygii</taxon>
        <taxon>Neopterygii</taxon>
        <taxon>Teleostei</taxon>
        <taxon>Ostariophysi</taxon>
        <taxon>Gonorynchiformes</taxon>
        <taxon>Chanidae</taxon>
        <taxon>Chanos</taxon>
    </lineage>
</organism>
<feature type="region of interest" description="Disordered" evidence="7">
    <location>
        <begin position="721"/>
        <end position="754"/>
    </location>
</feature>
<sequence length="864" mass="90111">MDVQSESCEPPPCDPQPQGKIRKAFKLFGKRKPGSGVSSIFSVRSKGESGPKLSISRSKTLDGLTETPAPEAEPERVDLEQDGESQKEDQKEESTEKEPGSKISNLDATPARQSISSVTSAKSLSFLTLLRRSRKGGGGGERQAQTESHRPGRQRKGLKGLFGSVRWHRSEKEESEEAPPGPLLLASRSNSVEIIKEDLTLTPRPTPRALDGPESEEQPLTSQDSLPTKEGPGKVSESKPTSQPSSTSTSEPTNNRLSTLLSDISCILSFESLSGCGDIVADVEAEWVKASSRVEGAVRSAVIDEENEEKVSPTGISAKPAPPPITKPIVSSSSTPAPLTKPTPSPSTTKPILAPAATKPFSTAVTTSKPTPSVTTGGKPISPPTSASKPTPIATNKPAPKLETTIKLATSPKSKTGLVTAPTPETTQSAAQTTKPGPVSVSGQIDKSELAPASIKAVVSEPIPPPITKPPPPTVSPPYGPPQPKPQPATSPTPTTTEIGKPLTVTTQEPPKLVTSVATPKTSPMPTISPDLPLTTSSAPTSPPIPSPLVTTPAPIPTPTTAPSLAPSSKPPSAPAPTPVPYTKTPPAPVPPATSVSPPPPSPTPAPKSSPTILPSIAPPSVPAPSPPSPATSLPAPSPGLEKGQTPTPKKEEELENTSRIRGKDITSRVEVDNKDMQDVLHMQPPRAECFEVHLSHPPVAPQGPLAEKKSTAVKPAVLSKIPVSGGGKPGKLHAREVQPNGDLPTPVHEEESQQIILQDNICQDEAVSPTMVTHDHEDSAEIKLSPPLQPSSVHTSKGASSLPRDSKIPVKQGSAPMYHSVQGKAAAIRSKIPVSKVPVRRTSSKGASTATTAATRQFPEGRK</sequence>
<evidence type="ECO:0000313" key="8">
    <source>
        <dbReference type="Proteomes" id="UP000504632"/>
    </source>
</evidence>
<dbReference type="PANTHER" id="PTHR22237:SF3">
    <property type="entry name" value="APC MEMBRANE RECRUITMENT PROTEIN 2-LIKE"/>
    <property type="match status" value="1"/>
</dbReference>
<evidence type="ECO:0000256" key="1">
    <source>
        <dbReference type="ARBA" id="ARBA00004202"/>
    </source>
</evidence>
<reference evidence="9" key="1">
    <citation type="submission" date="2025-08" db="UniProtKB">
        <authorList>
            <consortium name="RefSeq"/>
        </authorList>
    </citation>
    <scope>IDENTIFICATION</scope>
</reference>
<dbReference type="GO" id="GO:0060828">
    <property type="term" value="P:regulation of canonical Wnt signaling pathway"/>
    <property type="evidence" value="ECO:0007669"/>
    <property type="project" value="TreeGrafter"/>
</dbReference>
<feature type="compositionally biased region" description="Basic and acidic residues" evidence="7">
    <location>
        <begin position="649"/>
        <end position="676"/>
    </location>
</feature>
<keyword evidence="4" id="KW-0879">Wnt signaling pathway</keyword>
<feature type="compositionally biased region" description="Low complexity" evidence="7">
    <location>
        <begin position="529"/>
        <end position="540"/>
    </location>
</feature>
<keyword evidence="6" id="KW-0472">Membrane</keyword>
<feature type="compositionally biased region" description="Pro residues" evidence="7">
    <location>
        <begin position="617"/>
        <end position="630"/>
    </location>
</feature>
<keyword evidence="3" id="KW-1003">Cell membrane</keyword>
<feature type="compositionally biased region" description="Low complexity" evidence="7">
    <location>
        <begin position="845"/>
        <end position="857"/>
    </location>
</feature>
<protein>
    <submittedName>
        <fullName evidence="9">APC membrane recruitment protein 2-like</fullName>
    </submittedName>
</protein>
<evidence type="ECO:0000256" key="4">
    <source>
        <dbReference type="ARBA" id="ARBA00022687"/>
    </source>
</evidence>
<dbReference type="GO" id="GO:0005546">
    <property type="term" value="F:phosphatidylinositol-4,5-bisphosphate binding"/>
    <property type="evidence" value="ECO:0007669"/>
    <property type="project" value="TreeGrafter"/>
</dbReference>
<feature type="compositionally biased region" description="Pro residues" evidence="7">
    <location>
        <begin position="569"/>
        <end position="608"/>
    </location>
</feature>
<dbReference type="GeneID" id="115828320"/>
<dbReference type="AlphaFoldDB" id="A0A6J2WV70"/>
<name>A0A6J2WV70_CHACN</name>
<feature type="region of interest" description="Disordered" evidence="7">
    <location>
        <begin position="767"/>
        <end position="864"/>
    </location>
</feature>
<dbReference type="InterPro" id="IPR019003">
    <property type="entry name" value="AMER"/>
</dbReference>
<keyword evidence="8" id="KW-1185">Reference proteome</keyword>
<dbReference type="RefSeq" id="XP_030648141.1">
    <property type="nucleotide sequence ID" value="XM_030792281.1"/>
</dbReference>
<feature type="compositionally biased region" description="Polar residues" evidence="7">
    <location>
        <begin position="423"/>
        <end position="445"/>
    </location>
</feature>
<evidence type="ECO:0000256" key="7">
    <source>
        <dbReference type="SAM" id="MobiDB-lite"/>
    </source>
</evidence>
<dbReference type="OrthoDB" id="8445519at2759"/>
<feature type="region of interest" description="Disordered" evidence="7">
    <location>
        <begin position="28"/>
        <end position="256"/>
    </location>
</feature>
<feature type="compositionally biased region" description="Low complexity" evidence="7">
    <location>
        <begin position="327"/>
        <end position="338"/>
    </location>
</feature>
<comment type="subcellular location">
    <subcellularLocation>
        <location evidence="1">Cell membrane</location>
        <topology evidence="1">Peripheral membrane protein</topology>
    </subcellularLocation>
</comment>
<comment type="similarity">
    <text evidence="2">Belongs to the Amer family.</text>
</comment>
<evidence type="ECO:0000313" key="9">
    <source>
        <dbReference type="RefSeq" id="XP_030648141.1"/>
    </source>
</evidence>
<feature type="region of interest" description="Disordered" evidence="7">
    <location>
        <begin position="304"/>
        <end position="676"/>
    </location>
</feature>
<gene>
    <name evidence="9" type="primary">LOC115828320</name>
</gene>
<dbReference type="InParanoid" id="A0A6J2WV70"/>
<dbReference type="Pfam" id="PF09422">
    <property type="entry name" value="AMER"/>
    <property type="match status" value="1"/>
</dbReference>
<feature type="region of interest" description="Disordered" evidence="7">
    <location>
        <begin position="1"/>
        <end position="20"/>
    </location>
</feature>
<feature type="compositionally biased region" description="Basic and acidic residues" evidence="7">
    <location>
        <begin position="73"/>
        <end position="100"/>
    </location>
</feature>
<keyword evidence="5" id="KW-0446">Lipid-binding</keyword>
<dbReference type="PANTHER" id="PTHR22237">
    <property type="entry name" value="APC MEMBRANE RECRUITMENT PROTEIN 2-RELATED"/>
    <property type="match status" value="1"/>
</dbReference>
<feature type="compositionally biased region" description="Polar residues" evidence="7">
    <location>
        <begin position="102"/>
        <end position="122"/>
    </location>
</feature>
<feature type="compositionally biased region" description="Low complexity" evidence="7">
    <location>
        <begin position="238"/>
        <end position="253"/>
    </location>
</feature>
<accession>A0A6J2WV70</accession>
<dbReference type="Proteomes" id="UP000504632">
    <property type="component" value="Chromosome 15"/>
</dbReference>
<dbReference type="GO" id="GO:0005886">
    <property type="term" value="C:plasma membrane"/>
    <property type="evidence" value="ECO:0007669"/>
    <property type="project" value="UniProtKB-SubCell"/>
</dbReference>
<evidence type="ECO:0000256" key="3">
    <source>
        <dbReference type="ARBA" id="ARBA00022475"/>
    </source>
</evidence>
<dbReference type="GO" id="GO:0008013">
    <property type="term" value="F:beta-catenin binding"/>
    <property type="evidence" value="ECO:0007669"/>
    <property type="project" value="TreeGrafter"/>
</dbReference>
<evidence type="ECO:0000256" key="5">
    <source>
        <dbReference type="ARBA" id="ARBA00023121"/>
    </source>
</evidence>
<feature type="compositionally biased region" description="Pro residues" evidence="7">
    <location>
        <begin position="462"/>
        <end position="491"/>
    </location>
</feature>
<dbReference type="GO" id="GO:0016055">
    <property type="term" value="P:Wnt signaling pathway"/>
    <property type="evidence" value="ECO:0007669"/>
    <property type="project" value="UniProtKB-KW"/>
</dbReference>
<evidence type="ECO:0000256" key="2">
    <source>
        <dbReference type="ARBA" id="ARBA00007750"/>
    </source>
</evidence>
<feature type="compositionally biased region" description="Polar residues" evidence="7">
    <location>
        <begin position="791"/>
        <end position="800"/>
    </location>
</feature>
<feature type="compositionally biased region" description="Polar residues" evidence="7">
    <location>
        <begin position="516"/>
        <end position="526"/>
    </location>
</feature>
<proteinExistence type="inferred from homology"/>
<feature type="compositionally biased region" description="Low complexity" evidence="7">
    <location>
        <begin position="362"/>
        <end position="376"/>
    </location>
</feature>
<evidence type="ECO:0000256" key="6">
    <source>
        <dbReference type="ARBA" id="ARBA00023136"/>
    </source>
</evidence>